<protein>
    <submittedName>
        <fullName evidence="1">Uncharacterized protein</fullName>
    </submittedName>
</protein>
<proteinExistence type="predicted"/>
<evidence type="ECO:0000313" key="1">
    <source>
        <dbReference type="EMBL" id="GEU37781.1"/>
    </source>
</evidence>
<reference evidence="1" key="1">
    <citation type="journal article" date="2019" name="Sci. Rep.">
        <title>Draft genome of Tanacetum cinerariifolium, the natural source of mosquito coil.</title>
        <authorList>
            <person name="Yamashiro T."/>
            <person name="Shiraishi A."/>
            <person name="Satake H."/>
            <person name="Nakayama K."/>
        </authorList>
    </citation>
    <scope>NUCLEOTIDE SEQUENCE</scope>
</reference>
<organism evidence="1">
    <name type="scientific">Tanacetum cinerariifolium</name>
    <name type="common">Dalmatian daisy</name>
    <name type="synonym">Chrysanthemum cinerariifolium</name>
    <dbReference type="NCBI Taxonomy" id="118510"/>
    <lineage>
        <taxon>Eukaryota</taxon>
        <taxon>Viridiplantae</taxon>
        <taxon>Streptophyta</taxon>
        <taxon>Embryophyta</taxon>
        <taxon>Tracheophyta</taxon>
        <taxon>Spermatophyta</taxon>
        <taxon>Magnoliopsida</taxon>
        <taxon>eudicotyledons</taxon>
        <taxon>Gunneridae</taxon>
        <taxon>Pentapetalae</taxon>
        <taxon>asterids</taxon>
        <taxon>campanulids</taxon>
        <taxon>Asterales</taxon>
        <taxon>Asteraceae</taxon>
        <taxon>Asteroideae</taxon>
        <taxon>Anthemideae</taxon>
        <taxon>Anthemidinae</taxon>
        <taxon>Tanacetum</taxon>
    </lineage>
</organism>
<comment type="caution">
    <text evidence="1">The sequence shown here is derived from an EMBL/GenBank/DDBJ whole genome shotgun (WGS) entry which is preliminary data.</text>
</comment>
<sequence>MSSLENREHEKQKTIATPLRSPKIDLSLNKAPKTELTDTDVPMYDVPSHSSQQRAKHLRRVVTRIDEILEKDVPPTVVETIDQLVKLIFIEEFLRKYKLNHAITLQPPASIRILTLQEQLYKAMRIIHNHMLLIMICGLYLRGKVREVFEEASPEFLAELRSLVERISPTMADINRMKETLDDMMKVRCKTTAKYVYHIEQATNYLNNQIIWESKKEELIPHIPKKEALVFFGPQRNPNKPSMFLWNKDFLYLKNRNTEAKKYVLSLHKIHATLSLENNLEELLTRWVDKLFKRYNEEARLSIQHWKQPWAKMLYKKKHRIERLDPNEVCSN</sequence>
<accession>A0A6L2JL62</accession>
<name>A0A6L2JL62_TANCI</name>
<dbReference type="EMBL" id="BKCJ010000971">
    <property type="protein sequence ID" value="GEU37781.1"/>
    <property type="molecule type" value="Genomic_DNA"/>
</dbReference>
<dbReference type="AlphaFoldDB" id="A0A6L2JL62"/>
<gene>
    <name evidence="1" type="ORF">Tci_009759</name>
</gene>